<feature type="transmembrane region" description="Helical" evidence="1">
    <location>
        <begin position="36"/>
        <end position="56"/>
    </location>
</feature>
<gene>
    <name evidence="2" type="ORF">IAB44_08490</name>
</gene>
<feature type="transmembrane region" description="Helical" evidence="1">
    <location>
        <begin position="98"/>
        <end position="117"/>
    </location>
</feature>
<proteinExistence type="predicted"/>
<dbReference type="PANTHER" id="PTHR34821:SF2">
    <property type="entry name" value="INNER MEMBRANE PROTEIN YDCZ"/>
    <property type="match status" value="1"/>
</dbReference>
<reference evidence="2" key="2">
    <citation type="journal article" date="2021" name="PeerJ">
        <title>Extensive microbial diversity within the chicken gut microbiome revealed by metagenomics and culture.</title>
        <authorList>
            <person name="Gilroy R."/>
            <person name="Ravi A."/>
            <person name="Getino M."/>
            <person name="Pursley I."/>
            <person name="Horton D.L."/>
            <person name="Alikhan N.F."/>
            <person name="Baker D."/>
            <person name="Gharbi K."/>
            <person name="Hall N."/>
            <person name="Watson M."/>
            <person name="Adriaenssens E.M."/>
            <person name="Foster-Nyarko E."/>
            <person name="Jarju S."/>
            <person name="Secka A."/>
            <person name="Antonio M."/>
            <person name="Oren A."/>
            <person name="Chaudhuri R.R."/>
            <person name="La Ragione R."/>
            <person name="Hildebrand F."/>
            <person name="Pallen M.J."/>
        </authorList>
    </citation>
    <scope>NUCLEOTIDE SEQUENCE</scope>
    <source>
        <strain evidence="2">CHK190-19873</strain>
    </source>
</reference>
<dbReference type="InterPro" id="IPR006750">
    <property type="entry name" value="YdcZ"/>
</dbReference>
<feature type="transmembrane region" description="Helical" evidence="1">
    <location>
        <begin position="68"/>
        <end position="86"/>
    </location>
</feature>
<accession>A0A9D1JKN4</accession>
<dbReference type="Proteomes" id="UP000823935">
    <property type="component" value="Unassembled WGS sequence"/>
</dbReference>
<name>A0A9D1JKN4_9FIRM</name>
<dbReference type="EMBL" id="DVIQ01000043">
    <property type="protein sequence ID" value="HIS31564.1"/>
    <property type="molecule type" value="Genomic_DNA"/>
</dbReference>
<dbReference type="SUPFAM" id="SSF103481">
    <property type="entry name" value="Multidrug resistance efflux transporter EmrE"/>
    <property type="match status" value="1"/>
</dbReference>
<reference evidence="2" key="1">
    <citation type="submission" date="2020-10" db="EMBL/GenBank/DDBJ databases">
        <authorList>
            <person name="Gilroy R."/>
        </authorList>
    </citation>
    <scope>NUCLEOTIDE SEQUENCE</scope>
    <source>
        <strain evidence="2">CHK190-19873</strain>
    </source>
</reference>
<dbReference type="Pfam" id="PF04657">
    <property type="entry name" value="DMT_YdcZ"/>
    <property type="match status" value="1"/>
</dbReference>
<organism evidence="2 3">
    <name type="scientific">Candidatus Limivivens intestinipullorum</name>
    <dbReference type="NCBI Taxonomy" id="2840858"/>
    <lineage>
        <taxon>Bacteria</taxon>
        <taxon>Bacillati</taxon>
        <taxon>Bacillota</taxon>
        <taxon>Clostridia</taxon>
        <taxon>Lachnospirales</taxon>
        <taxon>Lachnospiraceae</taxon>
        <taxon>Lachnospiraceae incertae sedis</taxon>
        <taxon>Candidatus Limivivens</taxon>
    </lineage>
</organism>
<keyword evidence="1" id="KW-0812">Transmembrane</keyword>
<keyword evidence="1" id="KW-0472">Membrane</keyword>
<dbReference type="AlphaFoldDB" id="A0A9D1JKN4"/>
<dbReference type="PANTHER" id="PTHR34821">
    <property type="entry name" value="INNER MEMBRANE PROTEIN YDCZ"/>
    <property type="match status" value="1"/>
</dbReference>
<comment type="caution">
    <text evidence="2">The sequence shown here is derived from an EMBL/GenBank/DDBJ whole genome shotgun (WGS) entry which is preliminary data.</text>
</comment>
<evidence type="ECO:0000313" key="2">
    <source>
        <dbReference type="EMBL" id="HIS31564.1"/>
    </source>
</evidence>
<dbReference type="GO" id="GO:0005886">
    <property type="term" value="C:plasma membrane"/>
    <property type="evidence" value="ECO:0007669"/>
    <property type="project" value="TreeGrafter"/>
</dbReference>
<protein>
    <submittedName>
        <fullName evidence="2">DMT family transporter</fullName>
    </submittedName>
</protein>
<dbReference type="InterPro" id="IPR037185">
    <property type="entry name" value="EmrE-like"/>
</dbReference>
<evidence type="ECO:0000256" key="1">
    <source>
        <dbReference type="SAM" id="Phobius"/>
    </source>
</evidence>
<evidence type="ECO:0000313" key="3">
    <source>
        <dbReference type="Proteomes" id="UP000823935"/>
    </source>
</evidence>
<keyword evidence="1" id="KW-1133">Transmembrane helix</keyword>
<sequence>MAFVLTVAFVNGCATVISKMINYRCTKVLGTNNGSLVNYVVASVLSLILLLVSSHFKVDLYAYAQAPWWLYLGGVFGIIAFLISMVTLTRLKVMESTILLLVGQLTAGILFDTFFFHNISPKKLLGIALVAVGIIWDNRISSAEREKSKSGA</sequence>